<protein>
    <submittedName>
        <fullName evidence="1">Uncharacterized protein</fullName>
    </submittedName>
</protein>
<dbReference type="EMBL" id="CP000477">
    <property type="protein sequence ID" value="ABK14769.1"/>
    <property type="molecule type" value="Genomic_DNA"/>
</dbReference>
<organism evidence="1 2">
    <name type="scientific">Methanothrix thermoacetophila (strain DSM 6194 / JCM 14653 / NBRC 101360 / PT)</name>
    <name type="common">Methanosaeta thermophila</name>
    <dbReference type="NCBI Taxonomy" id="349307"/>
    <lineage>
        <taxon>Archaea</taxon>
        <taxon>Methanobacteriati</taxon>
        <taxon>Methanobacteriota</taxon>
        <taxon>Stenosarchaea group</taxon>
        <taxon>Methanomicrobia</taxon>
        <taxon>Methanotrichales</taxon>
        <taxon>Methanotrichaceae</taxon>
        <taxon>Methanothrix</taxon>
    </lineage>
</organism>
<accession>A0B7U5</accession>
<dbReference type="HOGENOM" id="CLU_210689_1_0_2"/>
<proteinExistence type="predicted"/>
<gene>
    <name evidence="1" type="ordered locus">Mthe_0984</name>
</gene>
<evidence type="ECO:0000313" key="2">
    <source>
        <dbReference type="Proteomes" id="UP000000674"/>
    </source>
</evidence>
<dbReference type="Proteomes" id="UP000000674">
    <property type="component" value="Chromosome"/>
</dbReference>
<dbReference type="KEGG" id="mtp:Mthe_0984"/>
<dbReference type="AlphaFoldDB" id="A0B7U5"/>
<name>A0B7U5_METTP</name>
<reference evidence="1 2" key="1">
    <citation type="submission" date="2006-10" db="EMBL/GenBank/DDBJ databases">
        <title>Complete sequence of Methanosaeta thermophila PT.</title>
        <authorList>
            <consortium name="US DOE Joint Genome Institute"/>
            <person name="Copeland A."/>
            <person name="Lucas S."/>
            <person name="Lapidus A."/>
            <person name="Barry K."/>
            <person name="Detter J.C."/>
            <person name="Glavina del Rio T."/>
            <person name="Hammon N."/>
            <person name="Israni S."/>
            <person name="Pitluck S."/>
            <person name="Chain P."/>
            <person name="Malfatti S."/>
            <person name="Shin M."/>
            <person name="Vergez L."/>
            <person name="Schmutz J."/>
            <person name="Larimer F."/>
            <person name="Land M."/>
            <person name="Hauser L."/>
            <person name="Kyrpides N."/>
            <person name="Kim E."/>
            <person name="Smith K.S."/>
            <person name="Ingram-Smith C."/>
            <person name="Richardson P."/>
        </authorList>
    </citation>
    <scope>NUCLEOTIDE SEQUENCE [LARGE SCALE GENOMIC DNA]</scope>
    <source>
        <strain evidence="2">DSM 6194 / JCM 14653 / NBRC 101360 / PT</strain>
    </source>
</reference>
<sequence>MRIYHFLVMLVPKFKKRETERKGGKKMESLEEKLLKTHLDELKGAGGEE</sequence>
<evidence type="ECO:0000313" key="1">
    <source>
        <dbReference type="EMBL" id="ABK14769.1"/>
    </source>
</evidence>
<keyword evidence="2" id="KW-1185">Reference proteome</keyword>